<dbReference type="Pfam" id="PF10674">
    <property type="entry name" value="Ycf54"/>
    <property type="match status" value="1"/>
</dbReference>
<dbReference type="Proteomes" id="UP000247498">
    <property type="component" value="Unassembled WGS sequence"/>
</dbReference>
<dbReference type="AlphaFoldDB" id="A0A2V0NX05"/>
<name>A0A2V0NX05_9CHLO</name>
<dbReference type="EMBL" id="BDRX01000022">
    <property type="protein sequence ID" value="GBF91212.1"/>
    <property type="molecule type" value="Genomic_DNA"/>
</dbReference>
<dbReference type="InterPro" id="IPR038409">
    <property type="entry name" value="Ycf54-like_sf"/>
</dbReference>
<dbReference type="InterPro" id="IPR019616">
    <property type="entry name" value="Ycf54"/>
</dbReference>
<keyword evidence="3" id="KW-1185">Reference proteome</keyword>
<dbReference type="PANTHER" id="PTHR35319">
    <property type="match status" value="1"/>
</dbReference>
<dbReference type="FunCoup" id="A0A2V0NX05">
    <property type="interactions" value="535"/>
</dbReference>
<evidence type="ECO:0000313" key="2">
    <source>
        <dbReference type="EMBL" id="GBF91212.1"/>
    </source>
</evidence>
<reference evidence="2 3" key="1">
    <citation type="journal article" date="2018" name="Sci. Rep.">
        <title>Raphidocelis subcapitata (=Pseudokirchneriella subcapitata) provides an insight into genome evolution and environmental adaptations in the Sphaeropleales.</title>
        <authorList>
            <person name="Suzuki S."/>
            <person name="Yamaguchi H."/>
            <person name="Nakajima N."/>
            <person name="Kawachi M."/>
        </authorList>
    </citation>
    <scope>NUCLEOTIDE SEQUENCE [LARGE SCALE GENOMIC DNA]</scope>
    <source>
        <strain evidence="2 3">NIES-35</strain>
    </source>
</reference>
<dbReference type="STRING" id="307507.A0A2V0NX05"/>
<gene>
    <name evidence="2" type="ORF">Rsub_04881</name>
</gene>
<evidence type="ECO:0000313" key="3">
    <source>
        <dbReference type="Proteomes" id="UP000247498"/>
    </source>
</evidence>
<proteinExistence type="inferred from homology"/>
<dbReference type="PANTHER" id="PTHR35319:SF2">
    <property type="entry name" value="YCF54"/>
    <property type="match status" value="1"/>
</dbReference>
<dbReference type="InParanoid" id="A0A2V0NX05"/>
<dbReference type="OrthoDB" id="5200at2759"/>
<sequence length="215" mass="23914">MAQALCTNAAGTQCRATSSCRRAAAPRVAVPARVQQQQQSSRAAAAPAASRVAGRRAASVVASAVAEQAASQQQAPVTQEWYALVANAEFYCNDPQNESLAEQLRERVRYYKEQNREMDFYLVPNPAWLDAKFPAQGKQVKRPCMALVSTDKQWIIFMKLRLDRVLKIDLAGMSKDEALQAGEALPEFKKLDKWTAPYPMYTPGWWKAFYPPGAN</sequence>
<organism evidence="2 3">
    <name type="scientific">Raphidocelis subcapitata</name>
    <dbReference type="NCBI Taxonomy" id="307507"/>
    <lineage>
        <taxon>Eukaryota</taxon>
        <taxon>Viridiplantae</taxon>
        <taxon>Chlorophyta</taxon>
        <taxon>core chlorophytes</taxon>
        <taxon>Chlorophyceae</taxon>
        <taxon>CS clade</taxon>
        <taxon>Sphaeropleales</taxon>
        <taxon>Selenastraceae</taxon>
        <taxon>Raphidocelis</taxon>
    </lineage>
</organism>
<protein>
    <submittedName>
        <fullName evidence="2">Uncharacterized protein</fullName>
    </submittedName>
</protein>
<accession>A0A2V0NX05</accession>
<comment type="caution">
    <text evidence="2">The sequence shown here is derived from an EMBL/GenBank/DDBJ whole genome shotgun (WGS) entry which is preliminary data.</text>
</comment>
<dbReference type="Gene3D" id="3.30.70.1860">
    <property type="entry name" value="Uncharacterised protein family Ycf54"/>
    <property type="match status" value="1"/>
</dbReference>
<evidence type="ECO:0000256" key="1">
    <source>
        <dbReference type="ARBA" id="ARBA00043978"/>
    </source>
</evidence>
<comment type="similarity">
    <text evidence="1">Belongs to the ycf54 family.</text>
</comment>